<dbReference type="GO" id="GO:0046656">
    <property type="term" value="P:folic acid biosynthetic process"/>
    <property type="evidence" value="ECO:0007669"/>
    <property type="project" value="UniProtKB-KW"/>
</dbReference>
<evidence type="ECO:0000259" key="8">
    <source>
        <dbReference type="Pfam" id="PF01288"/>
    </source>
</evidence>
<evidence type="ECO:0000313" key="9">
    <source>
        <dbReference type="EMBL" id="TQV74868.1"/>
    </source>
</evidence>
<dbReference type="AlphaFoldDB" id="A0A545TCC4"/>
<sequence length="160" mass="18111">MIVYLGVGSNIDADHHINIAKQAIQTYYPSSQFSRTFESEAVGFVGDNFLNLVAEIETSTPLEQLIEDIKHLEDQLGRVRGGEKFSSRTIDIDILLYGDLICEKPIVLPRDEILENAYVLWPLSEMRPLLKVPGSNQTYSQKWQAFNKDSQKIVPLDKNG</sequence>
<evidence type="ECO:0000256" key="1">
    <source>
        <dbReference type="ARBA" id="ARBA00005051"/>
    </source>
</evidence>
<dbReference type="GO" id="GO:0005524">
    <property type="term" value="F:ATP binding"/>
    <property type="evidence" value="ECO:0007669"/>
    <property type="project" value="UniProtKB-KW"/>
</dbReference>
<evidence type="ECO:0000256" key="5">
    <source>
        <dbReference type="ARBA" id="ARBA00022777"/>
    </source>
</evidence>
<dbReference type="NCBIfam" id="TIGR01498">
    <property type="entry name" value="folK"/>
    <property type="match status" value="1"/>
</dbReference>
<dbReference type="PANTHER" id="PTHR43071:SF2">
    <property type="entry name" value="2-AMINO-4-HYDROXY-6-HYDROXYMETHYLDIHYDROPTERIDINE PYROPHOSPHOKINASE"/>
    <property type="match status" value="1"/>
</dbReference>
<evidence type="ECO:0000256" key="2">
    <source>
        <dbReference type="ARBA" id="ARBA00013253"/>
    </source>
</evidence>
<dbReference type="GO" id="GO:0046654">
    <property type="term" value="P:tetrahydrofolate biosynthetic process"/>
    <property type="evidence" value="ECO:0007669"/>
    <property type="project" value="UniProtKB-UniPathway"/>
</dbReference>
<dbReference type="CDD" id="cd00483">
    <property type="entry name" value="HPPK"/>
    <property type="match status" value="1"/>
</dbReference>
<dbReference type="GO" id="GO:0016301">
    <property type="term" value="F:kinase activity"/>
    <property type="evidence" value="ECO:0007669"/>
    <property type="project" value="UniProtKB-KW"/>
</dbReference>
<comment type="pathway">
    <text evidence="1">Cofactor biosynthesis; tetrahydrofolate biosynthesis; 2-amino-4-hydroxy-6-hydroxymethyl-7,8-dihydropteridine diphosphate from 7,8-dihydroneopterin triphosphate: step 4/4.</text>
</comment>
<evidence type="ECO:0000256" key="3">
    <source>
        <dbReference type="ARBA" id="ARBA00022679"/>
    </source>
</evidence>
<proteinExistence type="predicted"/>
<organism evidence="9 10">
    <name type="scientific">Aliikangiella marina</name>
    <dbReference type="NCBI Taxonomy" id="1712262"/>
    <lineage>
        <taxon>Bacteria</taxon>
        <taxon>Pseudomonadati</taxon>
        <taxon>Pseudomonadota</taxon>
        <taxon>Gammaproteobacteria</taxon>
        <taxon>Oceanospirillales</taxon>
        <taxon>Pleioneaceae</taxon>
        <taxon>Aliikangiella</taxon>
    </lineage>
</organism>
<dbReference type="PANTHER" id="PTHR43071">
    <property type="entry name" value="2-AMINO-4-HYDROXY-6-HYDROXYMETHYLDIHYDROPTERIDINE PYROPHOSPHOKINASE"/>
    <property type="match status" value="1"/>
</dbReference>
<gene>
    <name evidence="9" type="primary">folK</name>
    <name evidence="9" type="ORF">FLL45_07870</name>
</gene>
<dbReference type="UniPathway" id="UPA00077">
    <property type="reaction ID" value="UER00155"/>
</dbReference>
<dbReference type="SUPFAM" id="SSF55083">
    <property type="entry name" value="6-hydroxymethyl-7,8-dihydropterin pyrophosphokinase, HPPK"/>
    <property type="match status" value="1"/>
</dbReference>
<keyword evidence="4" id="KW-0547">Nucleotide-binding</keyword>
<dbReference type="InterPro" id="IPR035907">
    <property type="entry name" value="Hppk_sf"/>
</dbReference>
<dbReference type="InterPro" id="IPR000550">
    <property type="entry name" value="Hppk"/>
</dbReference>
<dbReference type="Proteomes" id="UP000317839">
    <property type="component" value="Unassembled WGS sequence"/>
</dbReference>
<dbReference type="EMBL" id="VIKR01000002">
    <property type="protein sequence ID" value="TQV74868.1"/>
    <property type="molecule type" value="Genomic_DNA"/>
</dbReference>
<comment type="caution">
    <text evidence="9">The sequence shown here is derived from an EMBL/GenBank/DDBJ whole genome shotgun (WGS) entry which is preliminary data.</text>
</comment>
<keyword evidence="3 9" id="KW-0808">Transferase</keyword>
<dbReference type="OrthoDB" id="9790168at2"/>
<keyword evidence="6" id="KW-0067">ATP-binding</keyword>
<keyword evidence="5 9" id="KW-0418">Kinase</keyword>
<reference evidence="9 10" key="1">
    <citation type="submission" date="2019-06" db="EMBL/GenBank/DDBJ databases">
        <title>Draft genome of Aliikangiella marina GYP-15.</title>
        <authorList>
            <person name="Wang G."/>
        </authorList>
    </citation>
    <scope>NUCLEOTIDE SEQUENCE [LARGE SCALE GENOMIC DNA]</scope>
    <source>
        <strain evidence="9 10">GYP-15</strain>
    </source>
</reference>
<dbReference type="Gene3D" id="3.30.70.560">
    <property type="entry name" value="7,8-Dihydro-6-hydroxymethylpterin-pyrophosphokinase HPPK"/>
    <property type="match status" value="1"/>
</dbReference>
<dbReference type="RefSeq" id="WP_142941486.1">
    <property type="nucleotide sequence ID" value="NZ_VIKR01000002.1"/>
</dbReference>
<evidence type="ECO:0000256" key="7">
    <source>
        <dbReference type="ARBA" id="ARBA00022909"/>
    </source>
</evidence>
<accession>A0A545TCC4</accession>
<dbReference type="EC" id="2.7.6.3" evidence="2"/>
<evidence type="ECO:0000313" key="10">
    <source>
        <dbReference type="Proteomes" id="UP000317839"/>
    </source>
</evidence>
<dbReference type="Pfam" id="PF01288">
    <property type="entry name" value="HPPK"/>
    <property type="match status" value="1"/>
</dbReference>
<keyword evidence="10" id="KW-1185">Reference proteome</keyword>
<evidence type="ECO:0000256" key="6">
    <source>
        <dbReference type="ARBA" id="ARBA00022840"/>
    </source>
</evidence>
<evidence type="ECO:0000256" key="4">
    <source>
        <dbReference type="ARBA" id="ARBA00022741"/>
    </source>
</evidence>
<feature type="domain" description="7,8-dihydro-6-hydroxymethylpterin-pyrophosphokinase" evidence="8">
    <location>
        <begin position="4"/>
        <end position="128"/>
    </location>
</feature>
<dbReference type="GO" id="GO:0003848">
    <property type="term" value="F:2-amino-4-hydroxy-6-hydroxymethyldihydropteridine diphosphokinase activity"/>
    <property type="evidence" value="ECO:0007669"/>
    <property type="project" value="UniProtKB-EC"/>
</dbReference>
<protein>
    <recommendedName>
        <fullName evidence="2">2-amino-4-hydroxy-6-hydroxymethyldihydropteridine diphosphokinase</fullName>
        <ecNumber evidence="2">2.7.6.3</ecNumber>
    </recommendedName>
</protein>
<name>A0A545TCC4_9GAMM</name>
<keyword evidence="7" id="KW-0289">Folate biosynthesis</keyword>